<name>A0ABN7RMU8_THEXY</name>
<proteinExistence type="predicted"/>
<evidence type="ECO:0000313" key="1">
    <source>
        <dbReference type="EMBL" id="CAG5080785.1"/>
    </source>
</evidence>
<gene>
    <name evidence="1" type="primary">txxe 350</name>
    <name evidence="1" type="ORF">TXXE_04535</name>
</gene>
<dbReference type="EMBL" id="CAJRAY010000019">
    <property type="protein sequence ID" value="CAG5080785.1"/>
    <property type="molecule type" value="Genomic_DNA"/>
</dbReference>
<accession>A0ABN7RMU8</accession>
<reference evidence="1 2" key="1">
    <citation type="submission" date="2021-04" db="EMBL/GenBank/DDBJ databases">
        <authorList>
            <person name="Rakotoarivonina H."/>
        </authorList>
    </citation>
    <scope>NUCLEOTIDE SEQUENCE [LARGE SCALE GENOMIC DNA]</scope>
    <source>
        <strain evidence="1 2">XE</strain>
    </source>
</reference>
<protein>
    <submittedName>
        <fullName evidence="1">Uncharacterized protein</fullName>
    </submittedName>
</protein>
<sequence length="102" mass="11325">MNLSDNQYLSRDVDGVYILTENSDAHRLLFVRFSHDVDATHAVVSGLPGAVSKGTYSGNDAMFYLQYEPVEAGNQYELIITGLKKSDPASEDMGAIRIRLKR</sequence>
<comment type="caution">
    <text evidence="1">The sequence shown here is derived from an EMBL/GenBank/DDBJ whole genome shotgun (WGS) entry which is preliminary data.</text>
</comment>
<evidence type="ECO:0000313" key="2">
    <source>
        <dbReference type="Proteomes" id="UP000681526"/>
    </source>
</evidence>
<keyword evidence="2" id="KW-1185">Reference proteome</keyword>
<organism evidence="1 2">
    <name type="scientific">Thermobacillus xylanilyticus</name>
    <dbReference type="NCBI Taxonomy" id="76633"/>
    <lineage>
        <taxon>Bacteria</taxon>
        <taxon>Bacillati</taxon>
        <taxon>Bacillota</taxon>
        <taxon>Bacilli</taxon>
        <taxon>Bacillales</taxon>
        <taxon>Paenibacillaceae</taxon>
        <taxon>Thermobacillus</taxon>
    </lineage>
</organism>
<dbReference type="Proteomes" id="UP000681526">
    <property type="component" value="Unassembled WGS sequence"/>
</dbReference>